<evidence type="ECO:0000313" key="5">
    <source>
        <dbReference type="Proteomes" id="UP000618733"/>
    </source>
</evidence>
<gene>
    <name evidence="4" type="ORF">JD292_06020</name>
</gene>
<evidence type="ECO:0000313" key="4">
    <source>
        <dbReference type="EMBL" id="MBK0421626.1"/>
    </source>
</evidence>
<dbReference type="GO" id="GO:0016757">
    <property type="term" value="F:glycosyltransferase activity"/>
    <property type="evidence" value="ECO:0007669"/>
    <property type="project" value="UniProtKB-KW"/>
</dbReference>
<evidence type="ECO:0000256" key="2">
    <source>
        <dbReference type="ARBA" id="ARBA00022679"/>
    </source>
</evidence>
<comment type="caution">
    <text evidence="4">The sequence shown here is derived from an EMBL/GenBank/DDBJ whole genome shotgun (WGS) entry which is preliminary data.</text>
</comment>
<keyword evidence="1" id="KW-0328">Glycosyltransferase</keyword>
<dbReference type="Proteomes" id="UP000618733">
    <property type="component" value="Unassembled WGS sequence"/>
</dbReference>
<feature type="domain" description="Glycosyltransferase subfamily 4-like N-terminal" evidence="3">
    <location>
        <begin position="32"/>
        <end position="177"/>
    </location>
</feature>
<protein>
    <submittedName>
        <fullName evidence="4">Glycosyltransferase</fullName>
    </submittedName>
</protein>
<reference evidence="4" key="1">
    <citation type="submission" date="2020-12" db="EMBL/GenBank/DDBJ databases">
        <title>Leucobacter sp. CAS2, isolated from Chromium sludge.</title>
        <authorList>
            <person name="Xu Z."/>
        </authorList>
    </citation>
    <scope>NUCLEOTIDE SEQUENCE</scope>
    <source>
        <strain evidence="4">CSA2</strain>
    </source>
</reference>
<dbReference type="RefSeq" id="WP_200131835.1">
    <property type="nucleotide sequence ID" value="NZ_JAEHOI010000005.1"/>
</dbReference>
<organism evidence="4 5">
    <name type="scientific">Leucobacter edaphi</name>
    <dbReference type="NCBI Taxonomy" id="2796472"/>
    <lineage>
        <taxon>Bacteria</taxon>
        <taxon>Bacillati</taxon>
        <taxon>Actinomycetota</taxon>
        <taxon>Actinomycetes</taxon>
        <taxon>Micrococcales</taxon>
        <taxon>Microbacteriaceae</taxon>
        <taxon>Leucobacter</taxon>
    </lineage>
</organism>
<dbReference type="Pfam" id="PF13439">
    <property type="entry name" value="Glyco_transf_4"/>
    <property type="match status" value="1"/>
</dbReference>
<evidence type="ECO:0000259" key="3">
    <source>
        <dbReference type="Pfam" id="PF13439"/>
    </source>
</evidence>
<evidence type="ECO:0000256" key="1">
    <source>
        <dbReference type="ARBA" id="ARBA00022676"/>
    </source>
</evidence>
<proteinExistence type="predicted"/>
<accession>A0A934UXI4</accession>
<dbReference type="EMBL" id="JAEHOI010000005">
    <property type="protein sequence ID" value="MBK0421626.1"/>
    <property type="molecule type" value="Genomic_DNA"/>
</dbReference>
<dbReference type="AlphaFoldDB" id="A0A934UXI4"/>
<dbReference type="Gene3D" id="3.40.50.2000">
    <property type="entry name" value="Glycogen Phosphorylase B"/>
    <property type="match status" value="2"/>
</dbReference>
<dbReference type="InterPro" id="IPR028098">
    <property type="entry name" value="Glyco_trans_4-like_N"/>
</dbReference>
<name>A0A934UXI4_9MICO</name>
<keyword evidence="2" id="KW-0808">Transferase</keyword>
<dbReference type="SUPFAM" id="SSF53756">
    <property type="entry name" value="UDP-Glycosyltransferase/glycogen phosphorylase"/>
    <property type="match status" value="1"/>
</dbReference>
<keyword evidence="5" id="KW-1185">Reference proteome</keyword>
<sequence>MSKPRLLILSFSHFENDARVLKQLRLFSEDYEVITCGYGGTPEGIREHYQVPDEAGYWLYPRVPIMLRQYSRAYWGNPAVSAALELLRGVDFDIVLANDIDSVGLALRLRPRLGVHADLHEYSPRQKEELRRWRWFFAPFVRWMCKKFVTRADSVTTVGEGIAREYRDRFGIAAETVTNASPYQDLEPTEVGSEIRLVHSGIAARERQLEILIEAATSTTAPVGLDLFLMPVDRAYLAELEALAAASGGRVRVRPPVPNAELVRTLNGYDVGLHVLPPTSFNNAWALPNKFFDYVQARLGLIIGPSPEMQRILEREGFGAVSADFGVAGLTAELERLTPELVRSWKRASTGAARRLSADVQVQGWKRPIDALAARDGGGA</sequence>